<protein>
    <recommendedName>
        <fullName evidence="10">Leucine-rich repeat-containing N-terminal plant-type domain-containing protein</fullName>
    </recommendedName>
</protein>
<dbReference type="AlphaFoldDB" id="A0AAV5FUB5"/>
<evidence type="ECO:0000256" key="3">
    <source>
        <dbReference type="ARBA" id="ARBA00022692"/>
    </source>
</evidence>
<feature type="signal peptide" evidence="9">
    <location>
        <begin position="1"/>
        <end position="28"/>
    </location>
</feature>
<evidence type="ECO:0000256" key="8">
    <source>
        <dbReference type="ARBA" id="ARBA00023180"/>
    </source>
</evidence>
<reference evidence="11" key="2">
    <citation type="submission" date="2021-12" db="EMBL/GenBank/DDBJ databases">
        <title>Resequencing data analysis of finger millet.</title>
        <authorList>
            <person name="Hatakeyama M."/>
            <person name="Aluri S."/>
            <person name="Balachadran M.T."/>
            <person name="Sivarajan S.R."/>
            <person name="Poveda L."/>
            <person name="Shimizu-Inatsugi R."/>
            <person name="Schlapbach R."/>
            <person name="Sreeman S.M."/>
            <person name="Shimizu K.K."/>
        </authorList>
    </citation>
    <scope>NUCLEOTIDE SEQUENCE</scope>
</reference>
<accession>A0AAV5FUB5</accession>
<dbReference type="PANTHER" id="PTHR48061">
    <property type="entry name" value="LEUCINE-RICH REPEAT RECEPTOR PROTEIN KINASE EMS1-LIKE-RELATED"/>
    <property type="match status" value="1"/>
</dbReference>
<dbReference type="SUPFAM" id="SSF52058">
    <property type="entry name" value="L domain-like"/>
    <property type="match status" value="1"/>
</dbReference>
<evidence type="ECO:0000256" key="9">
    <source>
        <dbReference type="SAM" id="SignalP"/>
    </source>
</evidence>
<keyword evidence="5" id="KW-0677">Repeat</keyword>
<dbReference type="InterPro" id="IPR013210">
    <property type="entry name" value="LRR_N_plant-typ"/>
</dbReference>
<gene>
    <name evidence="11" type="primary">gb27360</name>
    <name evidence="11" type="ORF">PR202_gb27360</name>
</gene>
<keyword evidence="6" id="KW-1133">Transmembrane helix</keyword>
<keyword evidence="4 9" id="KW-0732">Signal</keyword>
<proteinExistence type="predicted"/>
<evidence type="ECO:0000256" key="7">
    <source>
        <dbReference type="ARBA" id="ARBA00023136"/>
    </source>
</evidence>
<evidence type="ECO:0000256" key="4">
    <source>
        <dbReference type="ARBA" id="ARBA00022729"/>
    </source>
</evidence>
<keyword evidence="3" id="KW-0812">Transmembrane</keyword>
<comment type="caution">
    <text evidence="11">The sequence shown here is derived from an EMBL/GenBank/DDBJ whole genome shotgun (WGS) entry which is preliminary data.</text>
</comment>
<dbReference type="Pfam" id="PF08263">
    <property type="entry name" value="LRRNT_2"/>
    <property type="match status" value="1"/>
</dbReference>
<dbReference type="EMBL" id="BQKI01000096">
    <property type="protein sequence ID" value="GJN38330.1"/>
    <property type="molecule type" value="Genomic_DNA"/>
</dbReference>
<evidence type="ECO:0000313" key="11">
    <source>
        <dbReference type="EMBL" id="GJN38330.1"/>
    </source>
</evidence>
<keyword evidence="7" id="KW-0472">Membrane</keyword>
<dbReference type="Proteomes" id="UP001054889">
    <property type="component" value="Unassembled WGS sequence"/>
</dbReference>
<evidence type="ECO:0000256" key="1">
    <source>
        <dbReference type="ARBA" id="ARBA00004479"/>
    </source>
</evidence>
<dbReference type="PANTHER" id="PTHR48061:SF48">
    <property type="entry name" value="OS01G0162500 PROTEIN"/>
    <property type="match status" value="1"/>
</dbReference>
<name>A0AAV5FUB5_ELECO</name>
<keyword evidence="12" id="KW-1185">Reference proteome</keyword>
<evidence type="ECO:0000313" key="12">
    <source>
        <dbReference type="Proteomes" id="UP001054889"/>
    </source>
</evidence>
<dbReference type="InterPro" id="IPR032675">
    <property type="entry name" value="LRR_dom_sf"/>
</dbReference>
<keyword evidence="8" id="KW-0325">Glycoprotein</keyword>
<dbReference type="Pfam" id="PF00560">
    <property type="entry name" value="LRR_1"/>
    <property type="match status" value="2"/>
</dbReference>
<dbReference type="Pfam" id="PF13516">
    <property type="entry name" value="LRR_6"/>
    <property type="match status" value="1"/>
</dbReference>
<organism evidence="11 12">
    <name type="scientific">Eleusine coracana subsp. coracana</name>
    <dbReference type="NCBI Taxonomy" id="191504"/>
    <lineage>
        <taxon>Eukaryota</taxon>
        <taxon>Viridiplantae</taxon>
        <taxon>Streptophyta</taxon>
        <taxon>Embryophyta</taxon>
        <taxon>Tracheophyta</taxon>
        <taxon>Spermatophyta</taxon>
        <taxon>Magnoliopsida</taxon>
        <taxon>Liliopsida</taxon>
        <taxon>Poales</taxon>
        <taxon>Poaceae</taxon>
        <taxon>PACMAD clade</taxon>
        <taxon>Chloridoideae</taxon>
        <taxon>Cynodonteae</taxon>
        <taxon>Eleusininae</taxon>
        <taxon>Eleusine</taxon>
    </lineage>
</organism>
<sequence length="366" mass="40700">MAHYRPQAIVQIHLVIVFCSLLPSPLSAFTTNHTVSAPSVQCLPDQVSALIRLKRSFVTTDYSVIAFRSWRVGTDCCHWEGIRCDQEDGRVTSLDLGYCGLESSRLDPVVFELTSLRYLNLAGNYFNNSKLPSSGFERLTKLTHLNLSTAHFGDGEVPHTIGRLTNLVSLDLSTRCGIDYTPGIGFHYWADSSHGWDLTLSNVTALVTNLGSLRELHLGFVDLSQSIDWCDALAKYTPNLHVLSLPFCLVPDFLANFSFLKVLKLSYNSLEGFFGPVDPSITNDRITCAFPSVRILDISSNNFSGTLTEEWITKLMSMMVNNNNETLVMEYKGPIPSQLGHLTWLEALDLSSNELSGPVIIEIDWA</sequence>
<dbReference type="Gene3D" id="3.80.10.10">
    <property type="entry name" value="Ribonuclease Inhibitor"/>
    <property type="match status" value="1"/>
</dbReference>
<keyword evidence="2" id="KW-0433">Leucine-rich repeat</keyword>
<evidence type="ECO:0000256" key="6">
    <source>
        <dbReference type="ARBA" id="ARBA00022989"/>
    </source>
</evidence>
<comment type="subcellular location">
    <subcellularLocation>
        <location evidence="1">Membrane</location>
        <topology evidence="1">Single-pass type I membrane protein</topology>
    </subcellularLocation>
</comment>
<reference evidence="11" key="1">
    <citation type="journal article" date="2018" name="DNA Res.">
        <title>Multiple hybrid de novo genome assembly of finger millet, an orphan allotetraploid crop.</title>
        <authorList>
            <person name="Hatakeyama M."/>
            <person name="Aluri S."/>
            <person name="Balachadran M.T."/>
            <person name="Sivarajan S.R."/>
            <person name="Patrignani A."/>
            <person name="Gruter S."/>
            <person name="Poveda L."/>
            <person name="Shimizu-Inatsugi R."/>
            <person name="Baeten J."/>
            <person name="Francoijs K.J."/>
            <person name="Nataraja K.N."/>
            <person name="Reddy Y.A.N."/>
            <person name="Phadnis S."/>
            <person name="Ravikumar R.L."/>
            <person name="Schlapbach R."/>
            <person name="Sreeman S.M."/>
            <person name="Shimizu K.K."/>
        </authorList>
    </citation>
    <scope>NUCLEOTIDE SEQUENCE</scope>
</reference>
<feature type="domain" description="Leucine-rich repeat-containing N-terminal plant-type" evidence="10">
    <location>
        <begin position="44"/>
        <end position="85"/>
    </location>
</feature>
<feature type="chain" id="PRO_5043573904" description="Leucine-rich repeat-containing N-terminal plant-type domain-containing protein" evidence="9">
    <location>
        <begin position="29"/>
        <end position="366"/>
    </location>
</feature>
<evidence type="ECO:0000256" key="2">
    <source>
        <dbReference type="ARBA" id="ARBA00022614"/>
    </source>
</evidence>
<dbReference type="InterPro" id="IPR046956">
    <property type="entry name" value="RLP23-like"/>
</dbReference>
<dbReference type="GO" id="GO:0016020">
    <property type="term" value="C:membrane"/>
    <property type="evidence" value="ECO:0007669"/>
    <property type="project" value="UniProtKB-SubCell"/>
</dbReference>
<evidence type="ECO:0000259" key="10">
    <source>
        <dbReference type="Pfam" id="PF08263"/>
    </source>
</evidence>
<evidence type="ECO:0000256" key="5">
    <source>
        <dbReference type="ARBA" id="ARBA00022737"/>
    </source>
</evidence>
<dbReference type="InterPro" id="IPR001611">
    <property type="entry name" value="Leu-rich_rpt"/>
</dbReference>